<protein>
    <submittedName>
        <fullName evidence="1 2">Uncharacterized protein</fullName>
    </submittedName>
</protein>
<dbReference type="EMBL" id="CM001220">
    <property type="protein sequence ID" value="KEH31310.1"/>
    <property type="molecule type" value="Genomic_DNA"/>
</dbReference>
<evidence type="ECO:0000313" key="1">
    <source>
        <dbReference type="EMBL" id="KEH31310.1"/>
    </source>
</evidence>
<organism evidence="1 3">
    <name type="scientific">Medicago truncatula</name>
    <name type="common">Barrel medic</name>
    <name type="synonym">Medicago tribuloides</name>
    <dbReference type="NCBI Taxonomy" id="3880"/>
    <lineage>
        <taxon>Eukaryota</taxon>
        <taxon>Viridiplantae</taxon>
        <taxon>Streptophyta</taxon>
        <taxon>Embryophyta</taxon>
        <taxon>Tracheophyta</taxon>
        <taxon>Spermatophyta</taxon>
        <taxon>Magnoliopsida</taxon>
        <taxon>eudicotyledons</taxon>
        <taxon>Gunneridae</taxon>
        <taxon>Pentapetalae</taxon>
        <taxon>rosids</taxon>
        <taxon>fabids</taxon>
        <taxon>Fabales</taxon>
        <taxon>Fabaceae</taxon>
        <taxon>Papilionoideae</taxon>
        <taxon>50 kb inversion clade</taxon>
        <taxon>NPAAA clade</taxon>
        <taxon>Hologalegina</taxon>
        <taxon>IRL clade</taxon>
        <taxon>Trifolieae</taxon>
        <taxon>Medicago</taxon>
    </lineage>
</organism>
<dbReference type="Proteomes" id="UP000002051">
    <property type="component" value="Chromosome 4"/>
</dbReference>
<evidence type="ECO:0000313" key="3">
    <source>
        <dbReference type="Proteomes" id="UP000002051"/>
    </source>
</evidence>
<dbReference type="HOGENOM" id="CLU_2561772_0_0_1"/>
<dbReference type="AlphaFoldDB" id="G8A1C8"/>
<dbReference type="PaxDb" id="3880-AES85266"/>
<gene>
    <name evidence="1" type="ordered locus">MTR_4g094448</name>
</gene>
<reference evidence="1 3" key="1">
    <citation type="journal article" date="2011" name="Nature">
        <title>The Medicago genome provides insight into the evolution of rhizobial symbioses.</title>
        <authorList>
            <person name="Young N.D."/>
            <person name="Debelle F."/>
            <person name="Oldroyd G.E."/>
            <person name="Geurts R."/>
            <person name="Cannon S.B."/>
            <person name="Udvardi M.K."/>
            <person name="Benedito V.A."/>
            <person name="Mayer K.F."/>
            <person name="Gouzy J."/>
            <person name="Schoof H."/>
            <person name="Van de Peer Y."/>
            <person name="Proost S."/>
            <person name="Cook D.R."/>
            <person name="Meyers B.C."/>
            <person name="Spannagl M."/>
            <person name="Cheung F."/>
            <person name="De Mita S."/>
            <person name="Krishnakumar V."/>
            <person name="Gundlach H."/>
            <person name="Zhou S."/>
            <person name="Mudge J."/>
            <person name="Bharti A.K."/>
            <person name="Murray J.D."/>
            <person name="Naoumkina M.A."/>
            <person name="Rosen B."/>
            <person name="Silverstein K.A."/>
            <person name="Tang H."/>
            <person name="Rombauts S."/>
            <person name="Zhao P.X."/>
            <person name="Zhou P."/>
            <person name="Barbe V."/>
            <person name="Bardou P."/>
            <person name="Bechner M."/>
            <person name="Bellec A."/>
            <person name="Berger A."/>
            <person name="Berges H."/>
            <person name="Bidwell S."/>
            <person name="Bisseling T."/>
            <person name="Choisne N."/>
            <person name="Couloux A."/>
            <person name="Denny R."/>
            <person name="Deshpande S."/>
            <person name="Dai X."/>
            <person name="Doyle J.J."/>
            <person name="Dudez A.M."/>
            <person name="Farmer A.D."/>
            <person name="Fouteau S."/>
            <person name="Franken C."/>
            <person name="Gibelin C."/>
            <person name="Gish J."/>
            <person name="Goldstein S."/>
            <person name="Gonzalez A.J."/>
            <person name="Green P.J."/>
            <person name="Hallab A."/>
            <person name="Hartog M."/>
            <person name="Hua A."/>
            <person name="Humphray S.J."/>
            <person name="Jeong D.H."/>
            <person name="Jing Y."/>
            <person name="Jocker A."/>
            <person name="Kenton S.M."/>
            <person name="Kim D.J."/>
            <person name="Klee K."/>
            <person name="Lai H."/>
            <person name="Lang C."/>
            <person name="Lin S."/>
            <person name="Macmil S.L."/>
            <person name="Magdelenat G."/>
            <person name="Matthews L."/>
            <person name="McCorrison J."/>
            <person name="Monaghan E.L."/>
            <person name="Mun J.H."/>
            <person name="Najar F.Z."/>
            <person name="Nicholson C."/>
            <person name="Noirot C."/>
            <person name="O'Bleness M."/>
            <person name="Paule C.R."/>
            <person name="Poulain J."/>
            <person name="Prion F."/>
            <person name="Qin B."/>
            <person name="Qu C."/>
            <person name="Retzel E.F."/>
            <person name="Riddle C."/>
            <person name="Sallet E."/>
            <person name="Samain S."/>
            <person name="Samson N."/>
            <person name="Sanders I."/>
            <person name="Saurat O."/>
            <person name="Scarpelli C."/>
            <person name="Schiex T."/>
            <person name="Segurens B."/>
            <person name="Severin A.J."/>
            <person name="Sherrier D.J."/>
            <person name="Shi R."/>
            <person name="Sims S."/>
            <person name="Singer S.R."/>
            <person name="Sinharoy S."/>
            <person name="Sterck L."/>
            <person name="Viollet A."/>
            <person name="Wang B.B."/>
            <person name="Wang K."/>
            <person name="Wang M."/>
            <person name="Wang X."/>
            <person name="Warfsmann J."/>
            <person name="Weissenbach J."/>
            <person name="White D.D."/>
            <person name="White J.D."/>
            <person name="Wiley G.B."/>
            <person name="Wincker P."/>
            <person name="Xing Y."/>
            <person name="Yang L."/>
            <person name="Yao Z."/>
            <person name="Ying F."/>
            <person name="Zhai J."/>
            <person name="Zhou L."/>
            <person name="Zuber A."/>
            <person name="Denarie J."/>
            <person name="Dixon R.A."/>
            <person name="May G.D."/>
            <person name="Schwartz D.C."/>
            <person name="Rogers J."/>
            <person name="Quetier F."/>
            <person name="Town C.D."/>
            <person name="Roe B.A."/>
        </authorList>
    </citation>
    <scope>NUCLEOTIDE SEQUENCE [LARGE SCALE GENOMIC DNA]</scope>
    <source>
        <strain evidence="1">A17</strain>
        <strain evidence="2 3">cv. Jemalong A17</strain>
    </source>
</reference>
<sequence>MFPGLLRSAGFKLSRSPTLWRVLWVAPVNHRKTESEELENIIRGVGNRIGNIIAGGGEMRGGGEVEIFGEETEIRGVCAIRL</sequence>
<accession>G8A1C8</accession>
<dbReference type="EnsemblPlants" id="KEH31310">
    <property type="protein sequence ID" value="KEH31310"/>
    <property type="gene ID" value="MTR_4g094448"/>
</dbReference>
<keyword evidence="3" id="KW-1185">Reference proteome</keyword>
<proteinExistence type="predicted"/>
<evidence type="ECO:0000313" key="2">
    <source>
        <dbReference type="EnsemblPlants" id="KEH31310"/>
    </source>
</evidence>
<name>G8A1C8_MEDTR</name>
<reference evidence="1 3" key="2">
    <citation type="journal article" date="2014" name="BMC Genomics">
        <title>An improved genome release (version Mt4.0) for the model legume Medicago truncatula.</title>
        <authorList>
            <person name="Tang H."/>
            <person name="Krishnakumar V."/>
            <person name="Bidwell S."/>
            <person name="Rosen B."/>
            <person name="Chan A."/>
            <person name="Zhou S."/>
            <person name="Gentzbittel L."/>
            <person name="Childs K.L."/>
            <person name="Yandell M."/>
            <person name="Gundlach H."/>
            <person name="Mayer K.F."/>
            <person name="Schwartz D.C."/>
            <person name="Town C.D."/>
        </authorList>
    </citation>
    <scope>GENOME REANNOTATION</scope>
    <source>
        <strain evidence="1">A17</strain>
        <strain evidence="2 3">cv. Jemalong A17</strain>
    </source>
</reference>
<reference evidence="2" key="3">
    <citation type="submission" date="2015-04" db="UniProtKB">
        <authorList>
            <consortium name="EnsemblPlants"/>
        </authorList>
    </citation>
    <scope>IDENTIFICATION</scope>
    <source>
        <strain evidence="2">cv. Jemalong A17</strain>
    </source>
</reference>